<gene>
    <name evidence="1" type="ORF">N7496_012294</name>
</gene>
<dbReference type="OrthoDB" id="416217at2759"/>
<accession>A0A9W9R7A5</accession>
<sequence length="270" mass="31075">MPTVLHALLAVAAQHLSRFDRSRRASCMIDANRHYNTAIRIFMASRTAVTPLSGAAQLLLSILTCIFACANAESVRGLLVFNAQGDLADWVVLFRTITPVVESDTETIWLRRLEPLFVQMRCSADARRTPQALELGQSYIWELKLKVLSEHSTNVRICKIYADTIDELGRVWGIAIKKDGECSLQIAGIFSWLFEASNPYLEFLKQREPTALVIFGHYIVILRRFEWTWWMEELGGRLMTQIYSLLSEKYRSWLKWPQQQIGWVPPDHMN</sequence>
<dbReference type="GeneID" id="81444386"/>
<comment type="caution">
    <text evidence="1">The sequence shown here is derived from an EMBL/GenBank/DDBJ whole genome shotgun (WGS) entry which is preliminary data.</text>
</comment>
<keyword evidence="2" id="KW-1185">Reference proteome</keyword>
<reference evidence="1" key="2">
    <citation type="journal article" date="2023" name="IMA Fungus">
        <title>Comparative genomic study of the Penicillium genus elucidates a diverse pangenome and 15 lateral gene transfer events.</title>
        <authorList>
            <person name="Petersen C."/>
            <person name="Sorensen T."/>
            <person name="Nielsen M.R."/>
            <person name="Sondergaard T.E."/>
            <person name="Sorensen J.L."/>
            <person name="Fitzpatrick D.A."/>
            <person name="Frisvad J.C."/>
            <person name="Nielsen K.L."/>
        </authorList>
    </citation>
    <scope>NUCLEOTIDE SEQUENCE</scope>
    <source>
        <strain evidence="1">IBT 29864</strain>
    </source>
</reference>
<dbReference type="Proteomes" id="UP001147782">
    <property type="component" value="Unassembled WGS sequence"/>
</dbReference>
<reference evidence="1" key="1">
    <citation type="submission" date="2022-11" db="EMBL/GenBank/DDBJ databases">
        <authorList>
            <person name="Petersen C."/>
        </authorList>
    </citation>
    <scope>NUCLEOTIDE SEQUENCE</scope>
    <source>
        <strain evidence="1">IBT 29864</strain>
    </source>
</reference>
<dbReference type="RefSeq" id="XP_056549105.1">
    <property type="nucleotide sequence ID" value="XM_056705207.1"/>
</dbReference>
<dbReference type="EMBL" id="JAPZBS010000010">
    <property type="protein sequence ID" value="KAJ5355082.1"/>
    <property type="molecule type" value="Genomic_DNA"/>
</dbReference>
<evidence type="ECO:0000313" key="2">
    <source>
        <dbReference type="Proteomes" id="UP001147782"/>
    </source>
</evidence>
<dbReference type="GO" id="GO:0001228">
    <property type="term" value="F:DNA-binding transcription activator activity, RNA polymerase II-specific"/>
    <property type="evidence" value="ECO:0007669"/>
    <property type="project" value="TreeGrafter"/>
</dbReference>
<organism evidence="1 2">
    <name type="scientific">Penicillium cataractarum</name>
    <dbReference type="NCBI Taxonomy" id="2100454"/>
    <lineage>
        <taxon>Eukaryota</taxon>
        <taxon>Fungi</taxon>
        <taxon>Dikarya</taxon>
        <taxon>Ascomycota</taxon>
        <taxon>Pezizomycotina</taxon>
        <taxon>Eurotiomycetes</taxon>
        <taxon>Eurotiomycetidae</taxon>
        <taxon>Eurotiales</taxon>
        <taxon>Aspergillaceae</taxon>
        <taxon>Penicillium</taxon>
    </lineage>
</organism>
<dbReference type="PANTHER" id="PTHR47784">
    <property type="entry name" value="STEROL UPTAKE CONTROL PROTEIN 2"/>
    <property type="match status" value="1"/>
</dbReference>
<evidence type="ECO:0000313" key="1">
    <source>
        <dbReference type="EMBL" id="KAJ5355082.1"/>
    </source>
</evidence>
<dbReference type="InterPro" id="IPR053157">
    <property type="entry name" value="Sterol_Uptake_Regulator"/>
</dbReference>
<dbReference type="PANTHER" id="PTHR47784:SF5">
    <property type="entry name" value="STEROL UPTAKE CONTROL PROTEIN 2"/>
    <property type="match status" value="1"/>
</dbReference>
<proteinExistence type="predicted"/>
<dbReference type="AlphaFoldDB" id="A0A9W9R7A5"/>
<protein>
    <submittedName>
        <fullName evidence="1">Uncharacterized protein</fullName>
    </submittedName>
</protein>
<name>A0A9W9R7A5_9EURO</name>